<proteinExistence type="predicted"/>
<evidence type="ECO:0000259" key="2">
    <source>
        <dbReference type="Pfam" id="PF13116"/>
    </source>
</evidence>
<evidence type="ECO:0000313" key="3">
    <source>
        <dbReference type="EMBL" id="KPW81432.1"/>
    </source>
</evidence>
<dbReference type="PATRIC" id="fig|86840.3.peg.1449"/>
<reference evidence="3 4" key="1">
    <citation type="submission" date="2015-09" db="EMBL/GenBank/DDBJ databases">
        <title>Genome announcement of multiple Pseudomonas syringae strains.</title>
        <authorList>
            <person name="Thakur S."/>
            <person name="Wang P.W."/>
            <person name="Gong Y."/>
            <person name="Weir B.S."/>
            <person name="Guttman D.S."/>
        </authorList>
    </citation>
    <scope>NUCLEOTIDE SEQUENCE [LARGE SCALE GENOMIC DNA]</scope>
    <source>
        <strain evidence="3 4">ICMP2823</strain>
    </source>
</reference>
<dbReference type="PANTHER" id="PTHR38690:SF1">
    <property type="entry name" value="PROTEASE"/>
    <property type="match status" value="1"/>
</dbReference>
<name>A0A0P9M105_PSECA</name>
<organism evidence="3 4">
    <name type="scientific">Pseudomonas cannabina</name>
    <dbReference type="NCBI Taxonomy" id="86840"/>
    <lineage>
        <taxon>Bacteria</taxon>
        <taxon>Pseudomonadati</taxon>
        <taxon>Pseudomonadota</taxon>
        <taxon>Gammaproteobacteria</taxon>
        <taxon>Pseudomonadales</taxon>
        <taxon>Pseudomonadaceae</taxon>
        <taxon>Pseudomonas</taxon>
    </lineage>
</organism>
<dbReference type="PANTHER" id="PTHR38690">
    <property type="entry name" value="PROTEASE-RELATED"/>
    <property type="match status" value="1"/>
</dbReference>
<dbReference type="Pfam" id="PF13116">
    <property type="entry name" value="YhdP"/>
    <property type="match status" value="1"/>
</dbReference>
<dbReference type="NCBIfam" id="TIGR02099">
    <property type="entry name" value="YhdP family protein"/>
    <property type="match status" value="1"/>
</dbReference>
<accession>A0A0P9M105</accession>
<evidence type="ECO:0000256" key="1">
    <source>
        <dbReference type="SAM" id="Phobius"/>
    </source>
</evidence>
<dbReference type="EMBL" id="LJPX01000027">
    <property type="protein sequence ID" value="KPW81432.1"/>
    <property type="molecule type" value="Genomic_DNA"/>
</dbReference>
<dbReference type="InterPro" id="IPR025263">
    <property type="entry name" value="YhdP_central"/>
</dbReference>
<keyword evidence="1" id="KW-0812">Transmembrane</keyword>
<dbReference type="InterPro" id="IPR011836">
    <property type="entry name" value="YhdP"/>
</dbReference>
<comment type="caution">
    <text evidence="3">The sequence shown here is derived from an EMBL/GenBank/DDBJ whole genome shotgun (WGS) entry which is preliminary data.</text>
</comment>
<keyword evidence="1" id="KW-0472">Membrane</keyword>
<feature type="transmembrane region" description="Helical" evidence="1">
    <location>
        <begin position="36"/>
        <end position="57"/>
    </location>
</feature>
<evidence type="ECO:0000313" key="4">
    <source>
        <dbReference type="Proteomes" id="UP000050564"/>
    </source>
</evidence>
<feature type="transmembrane region" description="Helical" evidence="1">
    <location>
        <begin position="1240"/>
        <end position="1259"/>
    </location>
</feature>
<keyword evidence="1" id="KW-1133">Transmembrane helix</keyword>
<sequence>MHLPTRAESCSLNPVFASRSGGHPEMGRLPRIVATLTRWGLSICALILILAALYVSLGRQLTPLVAEYRVDVESRASTALGMPLSIGRLEGSWNRFSPVVLAHDVMVGEGSSALRLDRVRVVPDLWASLLAREVRIDHLEVDGLQFILKQGEDGSWAVQGLPIRDDSPFNPEQILNQMQRVAHLSLLDSQVTVQPFDAAPLTLTYVNVSLTTGSYHQRLDARVTLPDGQPLALNMRSRVQASRWKEGEADVYASLPQSDWGKWLPKSLTREWTLSTLQAGGEVWMSWGKGTLQSATARLNAPKIKGVYAARKPTTVDNLALNAWFARTETGFQLTLDSLAMDLASKRWESRLQLTQTAATPDSEELWHVQADRLDLTPLTPVIDSLAPLPDKAMAVVDGLKVTGGLRNVLLDYRPQATGDKRLGFAANLDKVGFNAYHGAPAAGNVSGAISGDLGQGELRLDTDDFMLHLDPIFAKPWRYQKANARLTWKLDDQAFTLIAPYIKVLGDEGKIAADFLIKIHLSHDQEDYMDLRVGMVDGDGRYTSKYLPTALSPELDHWLRTAVVSGAVKQGFFQYQGSLNKNSPDTARVISLFFDVSNATLAFQPGWPSLTGVDGKVYVENSGVRVKASKGQLLDTKVSNVLVNIPHVPAGQDSHLLVDGSFAGSLGDGLKILQQAPIGTGSTFAGWQGEGPLNGKLKLDIPLAKGVEPKVVVDFSTDNARLRLADPVLELTRLKGDFRFDSASGLSGKGIKAQAFDNPVTAEISAEGTPSANVTRIVANGQVTVKKLTDWLSVTQPLPVSGDLPYQLQLTLDSKDSPLVINSTLKGVAIDLPAPFGKPADVERPSEFRMTLQGLERRLGAAYDNLANFAFAAPGGKFADGRGELYLGRGGAIVPDAKGLRIRGELSELDIAPWQELAGRYAGGDPGGSAKQLLNSVDLQIGKLTAMGTMLDDVRVQLQRNAAAWALSLDSALAKGTALLPDAKSAPIGINMLYVRLPAPDPKATVVENAPDPLADVDPRKIPALDIKISQLFQGDQLLGPWALKIRSTPTGMRMSDMSLGLKGIQLEGEGAWEGAPGASSSWFKGHLEGKNLADVLKAWSFAPTVTSENFELNVDGRWPGSPAWVGLKRYSGSLDATLNRGQFVEVEGGAQALRVFGLLNLNSIGRRLRLDFSDLLGKGLSYDRVKGLLVASDGVYVTRKPITLTGPSSNLELNGTLDMVSDRVDAKLLVTLPVTNNLPIAALIVGAPAIGGALFLVDKLLGDRVARFASVQYKVEGPWKEPKITFDKPFEKPQ</sequence>
<feature type="domain" description="YhdP central" evidence="2">
    <location>
        <begin position="35"/>
        <end position="1286"/>
    </location>
</feature>
<dbReference type="Proteomes" id="UP000050564">
    <property type="component" value="Unassembled WGS sequence"/>
</dbReference>
<protein>
    <recommendedName>
        <fullName evidence="2">YhdP central domain-containing protein</fullName>
    </recommendedName>
</protein>
<gene>
    <name evidence="3" type="ORF">ALO81_04499</name>
</gene>